<comment type="caution">
    <text evidence="1">The sequence shown here is derived from an EMBL/GenBank/DDBJ whole genome shotgun (WGS) entry which is preliminary data.</text>
</comment>
<protein>
    <submittedName>
        <fullName evidence="1">Uncharacterized protein</fullName>
    </submittedName>
</protein>
<reference evidence="1" key="1">
    <citation type="journal article" date="2015" name="Nature">
        <title>Complex archaea that bridge the gap between prokaryotes and eukaryotes.</title>
        <authorList>
            <person name="Spang A."/>
            <person name="Saw J.H."/>
            <person name="Jorgensen S.L."/>
            <person name="Zaremba-Niedzwiedzka K."/>
            <person name="Martijn J."/>
            <person name="Lind A.E."/>
            <person name="van Eijk R."/>
            <person name="Schleper C."/>
            <person name="Guy L."/>
            <person name="Ettema T.J."/>
        </authorList>
    </citation>
    <scope>NUCLEOTIDE SEQUENCE</scope>
</reference>
<sequence length="112" mass="12560">SNDIITEGKSKMETEQWDMDGTTLSLSSTNSNLVINVAISHLEDLMILFDKNEVYHCIESNSVSHFINVRIAAQHSLTDIRNILNNNFTTIVNATSSSPSFIRPRNESSQFV</sequence>
<organism evidence="1">
    <name type="scientific">marine sediment metagenome</name>
    <dbReference type="NCBI Taxonomy" id="412755"/>
    <lineage>
        <taxon>unclassified sequences</taxon>
        <taxon>metagenomes</taxon>
        <taxon>ecological metagenomes</taxon>
    </lineage>
</organism>
<proteinExistence type="predicted"/>
<dbReference type="EMBL" id="LAZR01065688">
    <property type="protein sequence ID" value="KKK55038.1"/>
    <property type="molecule type" value="Genomic_DNA"/>
</dbReference>
<gene>
    <name evidence="1" type="ORF">LCGC14_3078580</name>
</gene>
<dbReference type="AlphaFoldDB" id="A0A0F8WES3"/>
<evidence type="ECO:0000313" key="1">
    <source>
        <dbReference type="EMBL" id="KKK55038.1"/>
    </source>
</evidence>
<name>A0A0F8WES3_9ZZZZ</name>
<accession>A0A0F8WES3</accession>
<feature type="non-terminal residue" evidence="1">
    <location>
        <position position="1"/>
    </location>
</feature>